<feature type="compositionally biased region" description="Low complexity" evidence="1">
    <location>
        <begin position="46"/>
        <end position="56"/>
    </location>
</feature>
<sequence>MSDQNQIHSEIARLLQILASTATPTTTNLAPAPTLQLPPPLPVSIPFPQIHHQQSPQWPPQPKPQLQPLQPTPVTPITPITDPRLPSSNPHGSLLSHQQMVDPSSITTWPTALRYITTTIAPNAPVMAKLSRMKKNQRDNELVWHHSREELVKKHRARVEGNRRVDEILYLPSPPSLVPHSSAHG</sequence>
<feature type="region of interest" description="Disordered" evidence="1">
    <location>
        <begin position="29"/>
        <end position="91"/>
    </location>
</feature>
<dbReference type="EMBL" id="ML121568">
    <property type="protein sequence ID" value="RPB20694.1"/>
    <property type="molecule type" value="Genomic_DNA"/>
</dbReference>
<evidence type="ECO:0000313" key="2">
    <source>
        <dbReference type="EMBL" id="RPB20694.1"/>
    </source>
</evidence>
<dbReference type="OrthoDB" id="5363415at2759"/>
<reference evidence="2 3" key="1">
    <citation type="journal article" date="2018" name="Nat. Ecol. Evol.">
        <title>Pezizomycetes genomes reveal the molecular basis of ectomycorrhizal truffle lifestyle.</title>
        <authorList>
            <person name="Murat C."/>
            <person name="Payen T."/>
            <person name="Noel B."/>
            <person name="Kuo A."/>
            <person name="Morin E."/>
            <person name="Chen J."/>
            <person name="Kohler A."/>
            <person name="Krizsan K."/>
            <person name="Balestrini R."/>
            <person name="Da Silva C."/>
            <person name="Montanini B."/>
            <person name="Hainaut M."/>
            <person name="Levati E."/>
            <person name="Barry K.W."/>
            <person name="Belfiori B."/>
            <person name="Cichocki N."/>
            <person name="Clum A."/>
            <person name="Dockter R.B."/>
            <person name="Fauchery L."/>
            <person name="Guy J."/>
            <person name="Iotti M."/>
            <person name="Le Tacon F."/>
            <person name="Lindquist E.A."/>
            <person name="Lipzen A."/>
            <person name="Malagnac F."/>
            <person name="Mello A."/>
            <person name="Molinier V."/>
            <person name="Miyauchi S."/>
            <person name="Poulain J."/>
            <person name="Riccioni C."/>
            <person name="Rubini A."/>
            <person name="Sitrit Y."/>
            <person name="Splivallo R."/>
            <person name="Traeger S."/>
            <person name="Wang M."/>
            <person name="Zifcakova L."/>
            <person name="Wipf D."/>
            <person name="Zambonelli A."/>
            <person name="Paolocci F."/>
            <person name="Nowrousian M."/>
            <person name="Ottonello S."/>
            <person name="Baldrian P."/>
            <person name="Spatafora J.W."/>
            <person name="Henrissat B."/>
            <person name="Nagy L.G."/>
            <person name="Aury J.M."/>
            <person name="Wincker P."/>
            <person name="Grigoriev I.V."/>
            <person name="Bonfante P."/>
            <person name="Martin F.M."/>
        </authorList>
    </citation>
    <scope>NUCLEOTIDE SEQUENCE [LARGE SCALE GENOMIC DNA]</scope>
    <source>
        <strain evidence="2 3">ATCC MYA-4762</strain>
    </source>
</reference>
<dbReference type="Proteomes" id="UP000267821">
    <property type="component" value="Unassembled WGS sequence"/>
</dbReference>
<keyword evidence="3" id="KW-1185">Reference proteome</keyword>
<dbReference type="InParanoid" id="A0A3N4LCU2"/>
<protein>
    <submittedName>
        <fullName evidence="2">Uncharacterized protein</fullName>
    </submittedName>
</protein>
<feature type="compositionally biased region" description="Pro residues" evidence="1">
    <location>
        <begin position="36"/>
        <end position="45"/>
    </location>
</feature>
<name>A0A3N4LCU2_9PEZI</name>
<feature type="compositionally biased region" description="Pro residues" evidence="1">
    <location>
        <begin position="57"/>
        <end position="76"/>
    </location>
</feature>
<dbReference type="Pfam" id="PF10454">
    <property type="entry name" value="DUF2458"/>
    <property type="match status" value="1"/>
</dbReference>
<evidence type="ECO:0000256" key="1">
    <source>
        <dbReference type="SAM" id="MobiDB-lite"/>
    </source>
</evidence>
<gene>
    <name evidence="2" type="ORF">L211DRAFT_841406</name>
</gene>
<proteinExistence type="predicted"/>
<accession>A0A3N4LCU2</accession>
<organism evidence="2 3">
    <name type="scientific">Terfezia boudieri ATCC MYA-4762</name>
    <dbReference type="NCBI Taxonomy" id="1051890"/>
    <lineage>
        <taxon>Eukaryota</taxon>
        <taxon>Fungi</taxon>
        <taxon>Dikarya</taxon>
        <taxon>Ascomycota</taxon>
        <taxon>Pezizomycotina</taxon>
        <taxon>Pezizomycetes</taxon>
        <taxon>Pezizales</taxon>
        <taxon>Pezizaceae</taxon>
        <taxon>Terfezia</taxon>
    </lineage>
</organism>
<dbReference type="AlphaFoldDB" id="A0A3N4LCU2"/>
<evidence type="ECO:0000313" key="3">
    <source>
        <dbReference type="Proteomes" id="UP000267821"/>
    </source>
</evidence>
<dbReference type="InterPro" id="IPR018858">
    <property type="entry name" value="DUF2458"/>
</dbReference>